<comment type="caution">
    <text evidence="3">The sequence shown here is derived from an EMBL/GenBank/DDBJ whole genome shotgun (WGS) entry which is preliminary data.</text>
</comment>
<evidence type="ECO:0000256" key="1">
    <source>
        <dbReference type="SAM" id="Coils"/>
    </source>
</evidence>
<keyword evidence="1" id="KW-0175">Coiled coil</keyword>
<dbReference type="EMBL" id="JAPFFF010000004">
    <property type="protein sequence ID" value="KAK8891355.1"/>
    <property type="molecule type" value="Genomic_DNA"/>
</dbReference>
<evidence type="ECO:0000256" key="2">
    <source>
        <dbReference type="SAM" id="MobiDB-lite"/>
    </source>
</evidence>
<evidence type="ECO:0000313" key="4">
    <source>
        <dbReference type="Proteomes" id="UP001470230"/>
    </source>
</evidence>
<feature type="coiled-coil region" evidence="1">
    <location>
        <begin position="419"/>
        <end position="449"/>
    </location>
</feature>
<feature type="coiled-coil region" evidence="1">
    <location>
        <begin position="247"/>
        <end position="317"/>
    </location>
</feature>
<keyword evidence="4" id="KW-1185">Reference proteome</keyword>
<sequence length="488" mass="57187">MTDSDQTRTKITLKDSSGTSEGAEIPQKPLVNVSVPFVDQQNQNLQNNVETNNILFNKMFVQKVPPGYIAELKSAVSILARRKNALQEEYKKIKSNTIRSSEIAFIRSQTQYVHSQNSLIQIQDLMSRYTETMRNNSALKALCVNLEKKISYEEHRRSSFIEEMHLLENTYNLNESVHLEPPKLNQPDDSIGRAEQLEIQRLINRLQILHNQLREVQSEPDYETNTIAFKEIVKSIEMKSNLRQVGTKELKEEIDNLQQTLNHSNDMIDMIISENSKKRRKMEAKSQQYYEEEKNMAEKFQNQIQNYKEKSIKDNKKYDSLRSKLEKIQSDNQSIFKEIDRINDLPKPRKIIPIADNNIEEDMNDNDDEESSESDKYDESQFNQTNQQLVFTLNQQIYQLRSEIHDLNQQYFFLKTNVNDSQNQKLKQIRSLNEKYQKNLERIEKIRLEKKVAPTDQDKEEADSIAKILDKIHGSIFEINSSLIGDNQ</sequence>
<feature type="region of interest" description="Disordered" evidence="2">
    <location>
        <begin position="1"/>
        <end position="25"/>
    </location>
</feature>
<feature type="compositionally biased region" description="Acidic residues" evidence="2">
    <location>
        <begin position="358"/>
        <end position="372"/>
    </location>
</feature>
<proteinExistence type="predicted"/>
<feature type="coiled-coil region" evidence="1">
    <location>
        <begin position="69"/>
        <end position="96"/>
    </location>
</feature>
<feature type="region of interest" description="Disordered" evidence="2">
    <location>
        <begin position="355"/>
        <end position="381"/>
    </location>
</feature>
<accession>A0ABR2KJP9</accession>
<organism evidence="3 4">
    <name type="scientific">Tritrichomonas musculus</name>
    <dbReference type="NCBI Taxonomy" id="1915356"/>
    <lineage>
        <taxon>Eukaryota</taxon>
        <taxon>Metamonada</taxon>
        <taxon>Parabasalia</taxon>
        <taxon>Tritrichomonadida</taxon>
        <taxon>Tritrichomonadidae</taxon>
        <taxon>Tritrichomonas</taxon>
    </lineage>
</organism>
<evidence type="ECO:0000313" key="3">
    <source>
        <dbReference type="EMBL" id="KAK8891355.1"/>
    </source>
</evidence>
<protein>
    <submittedName>
        <fullName evidence="3">Uncharacterized protein</fullName>
    </submittedName>
</protein>
<name>A0ABR2KJP9_9EUKA</name>
<gene>
    <name evidence="3" type="ORF">M9Y10_028563</name>
</gene>
<reference evidence="3 4" key="1">
    <citation type="submission" date="2024-04" db="EMBL/GenBank/DDBJ databases">
        <title>Tritrichomonas musculus Genome.</title>
        <authorList>
            <person name="Alves-Ferreira E."/>
            <person name="Grigg M."/>
            <person name="Lorenzi H."/>
            <person name="Galac M."/>
        </authorList>
    </citation>
    <scope>NUCLEOTIDE SEQUENCE [LARGE SCALE GENOMIC DNA]</scope>
    <source>
        <strain evidence="3 4">EAF2021</strain>
    </source>
</reference>
<dbReference type="Proteomes" id="UP001470230">
    <property type="component" value="Unassembled WGS sequence"/>
</dbReference>